<dbReference type="InterPro" id="IPR027417">
    <property type="entry name" value="P-loop_NTPase"/>
</dbReference>
<dbReference type="PANTHER" id="PTHR10285">
    <property type="entry name" value="URIDINE KINASE"/>
    <property type="match status" value="1"/>
</dbReference>
<dbReference type="NCBIfam" id="NF006743">
    <property type="entry name" value="PRK09270.1-2"/>
    <property type="match status" value="1"/>
</dbReference>
<name>A0ABN6JWA0_9BURK</name>
<evidence type="ECO:0000313" key="2">
    <source>
        <dbReference type="EMBL" id="BCZ85235.1"/>
    </source>
</evidence>
<dbReference type="Pfam" id="PF00485">
    <property type="entry name" value="PRK"/>
    <property type="match status" value="1"/>
</dbReference>
<keyword evidence="3" id="KW-1185">Reference proteome</keyword>
<proteinExistence type="predicted"/>
<dbReference type="Gene3D" id="3.40.50.300">
    <property type="entry name" value="P-loop containing nucleotide triphosphate hydrolases"/>
    <property type="match status" value="2"/>
</dbReference>
<keyword evidence="2" id="KW-0418">Kinase</keyword>
<evidence type="ECO:0000259" key="1">
    <source>
        <dbReference type="Pfam" id="PF00485"/>
    </source>
</evidence>
<dbReference type="RefSeq" id="WP_229517433.1">
    <property type="nucleotide sequence ID" value="NZ_AP024958.1"/>
</dbReference>
<organism evidence="2 3">
    <name type="scientific">Paraburkholderia terrae</name>
    <dbReference type="NCBI Taxonomy" id="311230"/>
    <lineage>
        <taxon>Bacteria</taxon>
        <taxon>Pseudomonadati</taxon>
        <taxon>Pseudomonadota</taxon>
        <taxon>Betaproteobacteria</taxon>
        <taxon>Burkholderiales</taxon>
        <taxon>Burkholderiaceae</taxon>
        <taxon>Paraburkholderia</taxon>
    </lineage>
</organism>
<dbReference type="Proteomes" id="UP001319874">
    <property type="component" value="Chromosome 4"/>
</dbReference>
<protein>
    <submittedName>
        <fullName evidence="2">Nucleoside/nucleotide kinase family protein</fullName>
    </submittedName>
</protein>
<dbReference type="GO" id="GO:0016301">
    <property type="term" value="F:kinase activity"/>
    <property type="evidence" value="ECO:0007669"/>
    <property type="project" value="UniProtKB-KW"/>
</dbReference>
<keyword evidence="2" id="KW-0808">Transferase</keyword>
<feature type="domain" description="Phosphoribulokinase/uridine kinase" evidence="1">
    <location>
        <begin position="21"/>
        <end position="202"/>
    </location>
</feature>
<gene>
    <name evidence="2" type="ORF">PTKU64_89100</name>
</gene>
<dbReference type="SUPFAM" id="SSF52540">
    <property type="entry name" value="P-loop containing nucleoside triphosphate hydrolases"/>
    <property type="match status" value="1"/>
</dbReference>
<evidence type="ECO:0000313" key="3">
    <source>
        <dbReference type="Proteomes" id="UP001319874"/>
    </source>
</evidence>
<dbReference type="InterPro" id="IPR006083">
    <property type="entry name" value="PRK/URK"/>
</dbReference>
<accession>A0ABN6JWA0</accession>
<reference evidence="2 3" key="1">
    <citation type="journal article" date="2022" name="Front. Microbiol.">
        <title>Identification and characterization of a novel class of self-sufficient cytochrome P450 hydroxylase involved in cyclohexanecarboxylate degradation in Paraburkholderia terrae strain KU-64.</title>
        <authorList>
            <person name="Yamamoto T."/>
            <person name="Hasegawa Y."/>
            <person name="Iwaki H."/>
        </authorList>
    </citation>
    <scope>NUCLEOTIDE SEQUENCE [LARGE SCALE GENOMIC DNA]</scope>
    <source>
        <strain evidence="2 3">KU-64</strain>
    </source>
</reference>
<dbReference type="EMBL" id="AP024958">
    <property type="protein sequence ID" value="BCZ85235.1"/>
    <property type="molecule type" value="Genomic_DNA"/>
</dbReference>
<sequence>MIEDRYLSRLRQLTSGSRRHILGLVGAPGSGKSTLSQAIFDAFPGKVVIVPMDGFHLANVELVRLGRASRKGAEDTFDSAGYVALLRRLREQHDDETVYAPIFRREIEEPIANAISVPPDTPLVITEGNYLLFEHGHWKGVRPLLDEIWYVNVDSALRQQRLISRHVSFGRDEGAAKRWVEQTDEVNARLIDATRDRADVQFHWSS</sequence>